<comment type="caution">
    <text evidence="2">The sequence shown here is derived from an EMBL/GenBank/DDBJ whole genome shotgun (WGS) entry which is preliminary data.</text>
</comment>
<dbReference type="InterPro" id="IPR045136">
    <property type="entry name" value="Iah1-like"/>
</dbReference>
<dbReference type="Proteomes" id="UP001341444">
    <property type="component" value="Unassembled WGS sequence"/>
</dbReference>
<reference evidence="2 3" key="1">
    <citation type="submission" date="2023-03" db="EMBL/GenBank/DDBJ databases">
        <title>Bacillus Genome Sequencing.</title>
        <authorList>
            <person name="Dunlap C."/>
        </authorList>
    </citation>
    <scope>NUCLEOTIDE SEQUENCE [LARGE SCALE GENOMIC DNA]</scope>
    <source>
        <strain evidence="2 3">B-23453</strain>
    </source>
</reference>
<dbReference type="EMBL" id="JARMAB010000025">
    <property type="protein sequence ID" value="MED1204699.1"/>
    <property type="molecule type" value="Genomic_DNA"/>
</dbReference>
<dbReference type="Gene3D" id="3.40.50.1110">
    <property type="entry name" value="SGNH hydrolase"/>
    <property type="match status" value="1"/>
</dbReference>
<dbReference type="InterPro" id="IPR013830">
    <property type="entry name" value="SGNH_hydro"/>
</dbReference>
<evidence type="ECO:0000313" key="3">
    <source>
        <dbReference type="Proteomes" id="UP001341444"/>
    </source>
</evidence>
<evidence type="ECO:0000313" key="2">
    <source>
        <dbReference type="EMBL" id="MED1204699.1"/>
    </source>
</evidence>
<proteinExistence type="predicted"/>
<organism evidence="2 3">
    <name type="scientific">Heyndrickxia acidicola</name>
    <dbReference type="NCBI Taxonomy" id="209389"/>
    <lineage>
        <taxon>Bacteria</taxon>
        <taxon>Bacillati</taxon>
        <taxon>Bacillota</taxon>
        <taxon>Bacilli</taxon>
        <taxon>Bacillales</taxon>
        <taxon>Bacillaceae</taxon>
        <taxon>Heyndrickxia</taxon>
    </lineage>
</organism>
<dbReference type="SUPFAM" id="SSF52266">
    <property type="entry name" value="SGNH hydrolase"/>
    <property type="match status" value="1"/>
</dbReference>
<dbReference type="InterPro" id="IPR036514">
    <property type="entry name" value="SGNH_hydro_sf"/>
</dbReference>
<keyword evidence="3" id="KW-1185">Reference proteome</keyword>
<sequence>MRQAINKSLFITAIVAALFVVVYGRSHYQHRLQQTAEAATISVEKDQQNQEQTQAAASPWENKNWYAIGDSLTSSNKYQNIVKTSLQLKSVQTDASANEQIQAMANHVTKDNLKNIDLITVFGGTNDYANNRELGKLSDDKSKATFYGDLQFVISKLSALKQKNAKIVFFTPLVRGNVKGQPQYPKKNSAGYKLEDYVKAIKDVCQQHSIPVIDLFTDSGLTTSNLKTYTTDQLNLNDAGYQMVSKVMAKELAAIQP</sequence>
<dbReference type="CDD" id="cd00229">
    <property type="entry name" value="SGNH_hydrolase"/>
    <property type="match status" value="1"/>
</dbReference>
<name>A0ABU6MJQ1_9BACI</name>
<evidence type="ECO:0000259" key="1">
    <source>
        <dbReference type="Pfam" id="PF13472"/>
    </source>
</evidence>
<keyword evidence="2" id="KW-0378">Hydrolase</keyword>
<dbReference type="RefSeq" id="WP_066268338.1">
    <property type="nucleotide sequence ID" value="NZ_JARMAB010000025.1"/>
</dbReference>
<dbReference type="PANTHER" id="PTHR14209">
    <property type="entry name" value="ISOAMYL ACETATE-HYDROLYZING ESTERASE 1"/>
    <property type="match status" value="1"/>
</dbReference>
<dbReference type="PANTHER" id="PTHR14209:SF19">
    <property type="entry name" value="ISOAMYL ACETATE-HYDROLYZING ESTERASE 1 HOMOLOG"/>
    <property type="match status" value="1"/>
</dbReference>
<accession>A0ABU6MJQ1</accession>
<protein>
    <submittedName>
        <fullName evidence="2">SGNH/GDSL hydrolase family protein</fullName>
    </submittedName>
</protein>
<dbReference type="Pfam" id="PF13472">
    <property type="entry name" value="Lipase_GDSL_2"/>
    <property type="match status" value="1"/>
</dbReference>
<dbReference type="GO" id="GO:0016787">
    <property type="term" value="F:hydrolase activity"/>
    <property type="evidence" value="ECO:0007669"/>
    <property type="project" value="UniProtKB-KW"/>
</dbReference>
<feature type="domain" description="SGNH hydrolase-type esterase" evidence="1">
    <location>
        <begin position="67"/>
        <end position="242"/>
    </location>
</feature>
<gene>
    <name evidence="2" type="ORF">P4T90_16760</name>
</gene>